<organism evidence="12 13">
    <name type="scientific">Scylla paramamosain</name>
    <name type="common">Mud crab</name>
    <dbReference type="NCBI Taxonomy" id="85552"/>
    <lineage>
        <taxon>Eukaryota</taxon>
        <taxon>Metazoa</taxon>
        <taxon>Ecdysozoa</taxon>
        <taxon>Arthropoda</taxon>
        <taxon>Crustacea</taxon>
        <taxon>Multicrustacea</taxon>
        <taxon>Malacostraca</taxon>
        <taxon>Eumalacostraca</taxon>
        <taxon>Eucarida</taxon>
        <taxon>Decapoda</taxon>
        <taxon>Pleocyemata</taxon>
        <taxon>Brachyura</taxon>
        <taxon>Eubrachyura</taxon>
        <taxon>Portunoidea</taxon>
        <taxon>Portunidae</taxon>
        <taxon>Portuninae</taxon>
        <taxon>Scylla</taxon>
    </lineage>
</organism>
<dbReference type="Proteomes" id="UP001487740">
    <property type="component" value="Unassembled WGS sequence"/>
</dbReference>
<dbReference type="EC" id="2.7.11.1" evidence="1"/>
<comment type="similarity">
    <text evidence="8">Belongs to the protein kinase superfamily. Ser/Thr protein kinase family. GCN2 subfamily.</text>
</comment>
<evidence type="ECO:0000259" key="11">
    <source>
        <dbReference type="PROSITE" id="PS50011"/>
    </source>
</evidence>
<dbReference type="GO" id="GO:0005634">
    <property type="term" value="C:nucleus"/>
    <property type="evidence" value="ECO:0007669"/>
    <property type="project" value="TreeGrafter"/>
</dbReference>
<feature type="compositionally biased region" description="Acidic residues" evidence="10">
    <location>
        <begin position="176"/>
        <end position="187"/>
    </location>
</feature>
<keyword evidence="13" id="KW-1185">Reference proteome</keyword>
<dbReference type="Gene3D" id="3.30.200.20">
    <property type="entry name" value="Phosphorylase Kinase, domain 1"/>
    <property type="match status" value="1"/>
</dbReference>
<evidence type="ECO:0000256" key="3">
    <source>
        <dbReference type="ARBA" id="ARBA00022553"/>
    </source>
</evidence>
<dbReference type="InterPro" id="IPR000719">
    <property type="entry name" value="Prot_kinase_dom"/>
</dbReference>
<sequence>MFPLGRTTPLAYETSVPCSEFALAYAGSLVYTRERWYLTDFELVQRVGRGGFGVVCQVRNKLDENEYAVKRINLPTNKSSAERVKREVRALAKLNHTNIVRYYNSWLETPPPGWQDPQDTMHSETWPLCPPCSRLAQRNHTASSLSGVLGHLAVTGGLGELGQLGSTWGNGGMSGYEEDEDNDESDQDSVQSSSGESQHNVWNGPKEQDSSFDVVFEHSQGSVGVRKECGGDLSVDMTDSVTDEATGDSNALQDTEETHSHESWEKLSNCSQNHSTSHSIVFEDSYSKQSHAEQDTDTRNTTEEPKKRRRVRSQPAGNQKGERRRTLSLSTTTADKLRDGVQKAVMKPQSVPRTFLYIQMELCQKESLRDWLVQNSQRDIKVVVDMFNDITNAVEYVHYNHLMHHDLKPSNIFFSLEGKVKAGDFGLVTTIVEEEEQQAAYTPATHLQRFPTERTHTHRVGTRLYMSPEQVSGQVYDYKVDIYSLGLVFFEMLVPFGTGMERLAVMIRLREELLFPPKFEDNFHDEDPVPPHHMRPESPAVAASPAGPHRGGHLARGPLPPVPPTLPLHRLLLFHYITLHLLHHLHLMKYSSMSCVKWL</sequence>
<feature type="compositionally biased region" description="Low complexity" evidence="10">
    <location>
        <begin position="188"/>
        <end position="198"/>
    </location>
</feature>
<evidence type="ECO:0000256" key="1">
    <source>
        <dbReference type="ARBA" id="ARBA00012513"/>
    </source>
</evidence>
<dbReference type="InterPro" id="IPR050339">
    <property type="entry name" value="CC_SR_Kinase"/>
</dbReference>
<keyword evidence="7 9" id="KW-0067">ATP-binding</keyword>
<evidence type="ECO:0000256" key="9">
    <source>
        <dbReference type="PROSITE-ProRule" id="PRU10141"/>
    </source>
</evidence>
<keyword evidence="6" id="KW-0418">Kinase</keyword>
<dbReference type="PANTHER" id="PTHR11042:SF91">
    <property type="entry name" value="EUKARYOTIC TRANSLATION INITIATION FACTOR 2-ALPHA KINASE"/>
    <property type="match status" value="1"/>
</dbReference>
<feature type="compositionally biased region" description="Polar residues" evidence="10">
    <location>
        <begin position="266"/>
        <end position="279"/>
    </location>
</feature>
<feature type="compositionally biased region" description="Gly residues" evidence="10">
    <location>
        <begin position="165"/>
        <end position="174"/>
    </location>
</feature>
<gene>
    <name evidence="12" type="ORF">O3P69_003347</name>
</gene>
<feature type="compositionally biased region" description="Basic and acidic residues" evidence="10">
    <location>
        <begin position="290"/>
        <end position="306"/>
    </location>
</feature>
<evidence type="ECO:0000256" key="5">
    <source>
        <dbReference type="ARBA" id="ARBA00022741"/>
    </source>
</evidence>
<dbReference type="InterPro" id="IPR011009">
    <property type="entry name" value="Kinase-like_dom_sf"/>
</dbReference>
<evidence type="ECO:0000313" key="12">
    <source>
        <dbReference type="EMBL" id="KAK8399170.1"/>
    </source>
</evidence>
<reference evidence="12 13" key="1">
    <citation type="submission" date="2023-03" db="EMBL/GenBank/DDBJ databases">
        <title>High-quality genome of Scylla paramamosain provides insights in environmental adaptation.</title>
        <authorList>
            <person name="Zhang L."/>
        </authorList>
    </citation>
    <scope>NUCLEOTIDE SEQUENCE [LARGE SCALE GENOMIC DNA]</scope>
    <source>
        <strain evidence="12">LZ_2023a</strain>
        <tissue evidence="12">Muscle</tissue>
    </source>
</reference>
<comment type="caution">
    <text evidence="12">The sequence shown here is derived from an EMBL/GenBank/DDBJ whole genome shotgun (WGS) entry which is preliminary data.</text>
</comment>
<dbReference type="Gene3D" id="1.10.510.10">
    <property type="entry name" value="Transferase(Phosphotransferase) domain 1"/>
    <property type="match status" value="1"/>
</dbReference>
<evidence type="ECO:0000256" key="7">
    <source>
        <dbReference type="ARBA" id="ARBA00022840"/>
    </source>
</evidence>
<proteinExistence type="inferred from homology"/>
<evidence type="ECO:0000313" key="13">
    <source>
        <dbReference type="Proteomes" id="UP001487740"/>
    </source>
</evidence>
<name>A0AAW0UHK7_SCYPA</name>
<feature type="region of interest" description="Disordered" evidence="10">
    <location>
        <begin position="223"/>
        <end position="334"/>
    </location>
</feature>
<feature type="region of interest" description="Disordered" evidence="10">
    <location>
        <begin position="525"/>
        <end position="558"/>
    </location>
</feature>
<dbReference type="GO" id="GO:0004694">
    <property type="term" value="F:eukaryotic translation initiation factor 2alpha kinase activity"/>
    <property type="evidence" value="ECO:0007669"/>
    <property type="project" value="TreeGrafter"/>
</dbReference>
<dbReference type="AlphaFoldDB" id="A0AAW0UHK7"/>
<dbReference type="EMBL" id="JARAKH010000011">
    <property type="protein sequence ID" value="KAK8399170.1"/>
    <property type="molecule type" value="Genomic_DNA"/>
</dbReference>
<keyword evidence="5 9" id="KW-0547">Nucleotide-binding</keyword>
<feature type="domain" description="Protein kinase" evidence="11">
    <location>
        <begin position="41"/>
        <end position="599"/>
    </location>
</feature>
<dbReference type="InterPro" id="IPR008271">
    <property type="entry name" value="Ser/Thr_kinase_AS"/>
</dbReference>
<keyword evidence="2" id="KW-0723">Serine/threonine-protein kinase</keyword>
<feature type="compositionally biased region" description="Basic and acidic residues" evidence="10">
    <location>
        <begin position="256"/>
        <end position="265"/>
    </location>
</feature>
<dbReference type="PROSITE" id="PS00108">
    <property type="entry name" value="PROTEIN_KINASE_ST"/>
    <property type="match status" value="1"/>
</dbReference>
<feature type="binding site" evidence="9">
    <location>
        <position position="70"/>
    </location>
    <ligand>
        <name>ATP</name>
        <dbReference type="ChEBI" id="CHEBI:30616"/>
    </ligand>
</feature>
<keyword evidence="4" id="KW-0808">Transferase</keyword>
<dbReference type="FunFam" id="1.10.510.10:FF:000251">
    <property type="entry name" value="eukaryotic translation initiation factor 2-alpha kinase 3"/>
    <property type="match status" value="1"/>
</dbReference>
<evidence type="ECO:0000256" key="2">
    <source>
        <dbReference type="ARBA" id="ARBA00022527"/>
    </source>
</evidence>
<dbReference type="SMART" id="SM00220">
    <property type="entry name" value="S_TKc"/>
    <property type="match status" value="1"/>
</dbReference>
<dbReference type="InterPro" id="IPR017441">
    <property type="entry name" value="Protein_kinase_ATP_BS"/>
</dbReference>
<evidence type="ECO:0000256" key="6">
    <source>
        <dbReference type="ARBA" id="ARBA00022777"/>
    </source>
</evidence>
<dbReference type="GO" id="GO:0005737">
    <property type="term" value="C:cytoplasm"/>
    <property type="evidence" value="ECO:0007669"/>
    <property type="project" value="TreeGrafter"/>
</dbReference>
<evidence type="ECO:0000256" key="4">
    <source>
        <dbReference type="ARBA" id="ARBA00022679"/>
    </source>
</evidence>
<evidence type="ECO:0000256" key="10">
    <source>
        <dbReference type="SAM" id="MobiDB-lite"/>
    </source>
</evidence>
<dbReference type="PROSITE" id="PS50011">
    <property type="entry name" value="PROTEIN_KINASE_DOM"/>
    <property type="match status" value="1"/>
</dbReference>
<protein>
    <recommendedName>
        <fullName evidence="1">non-specific serine/threonine protein kinase</fullName>
        <ecNumber evidence="1">2.7.11.1</ecNumber>
    </recommendedName>
</protein>
<dbReference type="PANTHER" id="PTHR11042">
    <property type="entry name" value="EUKARYOTIC TRANSLATION INITIATION FACTOR 2-ALPHA KINASE EIF2-ALPHA KINASE -RELATED"/>
    <property type="match status" value="1"/>
</dbReference>
<keyword evidence="3" id="KW-0597">Phosphoprotein</keyword>
<feature type="compositionally biased region" description="Basic and acidic residues" evidence="10">
    <location>
        <begin position="525"/>
        <end position="536"/>
    </location>
</feature>
<dbReference type="Pfam" id="PF00069">
    <property type="entry name" value="Pkinase"/>
    <property type="match status" value="2"/>
</dbReference>
<accession>A0AAW0UHK7</accession>
<dbReference type="SUPFAM" id="SSF56112">
    <property type="entry name" value="Protein kinase-like (PK-like)"/>
    <property type="match status" value="1"/>
</dbReference>
<feature type="region of interest" description="Disordered" evidence="10">
    <location>
        <begin position="165"/>
        <end position="208"/>
    </location>
</feature>
<dbReference type="GO" id="GO:0005524">
    <property type="term" value="F:ATP binding"/>
    <property type="evidence" value="ECO:0007669"/>
    <property type="project" value="UniProtKB-UniRule"/>
</dbReference>
<dbReference type="PROSITE" id="PS00107">
    <property type="entry name" value="PROTEIN_KINASE_ATP"/>
    <property type="match status" value="1"/>
</dbReference>
<evidence type="ECO:0000256" key="8">
    <source>
        <dbReference type="ARBA" id="ARBA00037982"/>
    </source>
</evidence>